<dbReference type="SUPFAM" id="SSF47240">
    <property type="entry name" value="Ferritin-like"/>
    <property type="match status" value="1"/>
</dbReference>
<gene>
    <name evidence="9" type="ORF">DBT_1945</name>
</gene>
<evidence type="ECO:0000256" key="2">
    <source>
        <dbReference type="ARBA" id="ARBA00022434"/>
    </source>
</evidence>
<protein>
    <recommendedName>
        <fullName evidence="7">Ferritin</fullName>
        <ecNumber evidence="7">1.16.3.2</ecNumber>
    </recommendedName>
</protein>
<dbReference type="InterPro" id="IPR012347">
    <property type="entry name" value="Ferritin-like"/>
</dbReference>
<dbReference type="GO" id="GO:0006879">
    <property type="term" value="P:intracellular iron ion homeostasis"/>
    <property type="evidence" value="ECO:0007669"/>
    <property type="project" value="UniProtKB-KW"/>
</dbReference>
<evidence type="ECO:0000256" key="4">
    <source>
        <dbReference type="ARBA" id="ARBA00023002"/>
    </source>
</evidence>
<feature type="binding site" evidence="6">
    <location>
        <position position="127"/>
    </location>
    <ligand>
        <name>Fe cation</name>
        <dbReference type="ChEBI" id="CHEBI:24875"/>
        <label>1</label>
    </ligand>
</feature>
<name>A0A1B9F3X9_9BACT</name>
<dbReference type="GO" id="GO:0006826">
    <property type="term" value="P:iron ion transport"/>
    <property type="evidence" value="ECO:0007669"/>
    <property type="project" value="InterPro"/>
</dbReference>
<keyword evidence="4" id="KW-0560">Oxidoreductase</keyword>
<feature type="binding site" evidence="6">
    <location>
        <position position="94"/>
    </location>
    <ligand>
        <name>Fe cation</name>
        <dbReference type="ChEBI" id="CHEBI:24875"/>
        <label>1</label>
    </ligand>
</feature>
<evidence type="ECO:0000256" key="1">
    <source>
        <dbReference type="ARBA" id="ARBA00006950"/>
    </source>
</evidence>
<sequence length="172" mass="19744">MMNERIEKALNEQMNAELYSAYLYLSMASYFESKGLEGCAHWMKAQTQEELMHAMKFYEFITERGGRAIMKAIDAPPSDWDSPLNVFENALQHEQYVTSLINKLMDLAIEEKDHATQIFLQWFISEQVEEEATAGAVVEKMRLAGESPGGVFMVDRELAQRQMPIPIPQTKE</sequence>
<evidence type="ECO:0000256" key="5">
    <source>
        <dbReference type="ARBA" id="ARBA00023004"/>
    </source>
</evidence>
<keyword evidence="3 6" id="KW-0479">Metal-binding</keyword>
<dbReference type="FunFam" id="1.20.1260.10:FF:000001">
    <property type="entry name" value="Non-heme ferritin"/>
    <property type="match status" value="1"/>
</dbReference>
<dbReference type="AlphaFoldDB" id="A0A1B9F3X9"/>
<dbReference type="InterPro" id="IPR041719">
    <property type="entry name" value="Ferritin_prok"/>
</dbReference>
<dbReference type="PROSITE" id="PS50905">
    <property type="entry name" value="FERRITIN_LIKE"/>
    <property type="match status" value="1"/>
</dbReference>
<evidence type="ECO:0000256" key="7">
    <source>
        <dbReference type="RuleBase" id="RU361145"/>
    </source>
</evidence>
<organism evidence="9 10">
    <name type="scientific">Dissulfuribacter thermophilus</name>
    <dbReference type="NCBI Taxonomy" id="1156395"/>
    <lineage>
        <taxon>Bacteria</taxon>
        <taxon>Pseudomonadati</taxon>
        <taxon>Thermodesulfobacteriota</taxon>
        <taxon>Dissulfuribacteria</taxon>
        <taxon>Dissulfuribacterales</taxon>
        <taxon>Dissulfuribacteraceae</taxon>
        <taxon>Dissulfuribacter</taxon>
    </lineage>
</organism>
<dbReference type="Proteomes" id="UP000093080">
    <property type="component" value="Unassembled WGS sequence"/>
</dbReference>
<dbReference type="InterPro" id="IPR001519">
    <property type="entry name" value="Ferritin"/>
</dbReference>
<dbReference type="PANTHER" id="PTHR11431">
    <property type="entry name" value="FERRITIN"/>
    <property type="match status" value="1"/>
</dbReference>
<dbReference type="GO" id="GO:0005829">
    <property type="term" value="C:cytosol"/>
    <property type="evidence" value="ECO:0007669"/>
    <property type="project" value="TreeGrafter"/>
</dbReference>
<feature type="domain" description="Ferritin-like diiron" evidence="8">
    <location>
        <begin position="1"/>
        <end position="145"/>
    </location>
</feature>
<dbReference type="CDD" id="cd01055">
    <property type="entry name" value="Nonheme_Ferritin"/>
    <property type="match status" value="1"/>
</dbReference>
<comment type="function">
    <text evidence="7">Iron-storage protein.</text>
</comment>
<dbReference type="GO" id="GO:0042802">
    <property type="term" value="F:identical protein binding"/>
    <property type="evidence" value="ECO:0007669"/>
    <property type="project" value="UniProtKB-ARBA"/>
</dbReference>
<evidence type="ECO:0000313" key="9">
    <source>
        <dbReference type="EMBL" id="OCC14630.1"/>
    </source>
</evidence>
<comment type="catalytic activity">
    <reaction evidence="7">
        <text>4 Fe(2+) + O2 + 6 H2O = 4 iron(III) oxide-hydroxide + 12 H(+)</text>
        <dbReference type="Rhea" id="RHEA:11972"/>
        <dbReference type="ChEBI" id="CHEBI:15377"/>
        <dbReference type="ChEBI" id="CHEBI:15378"/>
        <dbReference type="ChEBI" id="CHEBI:15379"/>
        <dbReference type="ChEBI" id="CHEBI:29033"/>
        <dbReference type="ChEBI" id="CHEBI:78619"/>
        <dbReference type="EC" id="1.16.3.2"/>
    </reaction>
</comment>
<dbReference type="InterPro" id="IPR009078">
    <property type="entry name" value="Ferritin-like_SF"/>
</dbReference>
<keyword evidence="10" id="KW-1185">Reference proteome</keyword>
<dbReference type="PANTHER" id="PTHR11431:SF127">
    <property type="entry name" value="BACTERIAL NON-HEME FERRITIN"/>
    <property type="match status" value="1"/>
</dbReference>
<feature type="binding site" evidence="6">
    <location>
        <position position="53"/>
    </location>
    <ligand>
        <name>Fe cation</name>
        <dbReference type="ChEBI" id="CHEBI:24875"/>
        <label>1</label>
    </ligand>
</feature>
<evidence type="ECO:0000256" key="6">
    <source>
        <dbReference type="PIRSR" id="PIRSR601519-1"/>
    </source>
</evidence>
<evidence type="ECO:0000313" key="10">
    <source>
        <dbReference type="Proteomes" id="UP000093080"/>
    </source>
</evidence>
<comment type="similarity">
    <text evidence="1 7">Belongs to the ferritin family. Prokaryotic subfamily.</text>
</comment>
<dbReference type="RefSeq" id="WP_067619555.1">
    <property type="nucleotide sequence ID" value="NZ_MAGO01000010.1"/>
</dbReference>
<evidence type="ECO:0000259" key="8">
    <source>
        <dbReference type="PROSITE" id="PS50905"/>
    </source>
</evidence>
<keyword evidence="7" id="KW-0963">Cytoplasm</keyword>
<dbReference type="PATRIC" id="fig|1156395.6.peg.1958"/>
<dbReference type="GO" id="GO:0008199">
    <property type="term" value="F:ferric iron binding"/>
    <property type="evidence" value="ECO:0007669"/>
    <property type="project" value="InterPro"/>
</dbReference>
<dbReference type="InterPro" id="IPR009040">
    <property type="entry name" value="Ferritin-like_diiron"/>
</dbReference>
<dbReference type="EC" id="1.16.3.2" evidence="7"/>
<dbReference type="Pfam" id="PF00210">
    <property type="entry name" value="Ferritin"/>
    <property type="match status" value="1"/>
</dbReference>
<feature type="binding site" evidence="6">
    <location>
        <position position="17"/>
    </location>
    <ligand>
        <name>Fe cation</name>
        <dbReference type="ChEBI" id="CHEBI:24875"/>
        <label>1</label>
    </ligand>
</feature>
<dbReference type="EMBL" id="MAGO01000010">
    <property type="protein sequence ID" value="OCC14630.1"/>
    <property type="molecule type" value="Genomic_DNA"/>
</dbReference>
<dbReference type="STRING" id="1156395.DBT_1945"/>
<feature type="binding site" evidence="6">
    <location>
        <position position="50"/>
    </location>
    <ligand>
        <name>Fe cation</name>
        <dbReference type="ChEBI" id="CHEBI:24875"/>
        <label>1</label>
    </ligand>
</feature>
<dbReference type="GO" id="GO:0004322">
    <property type="term" value="F:ferroxidase activity"/>
    <property type="evidence" value="ECO:0007669"/>
    <property type="project" value="TreeGrafter"/>
</dbReference>
<dbReference type="InterPro" id="IPR008331">
    <property type="entry name" value="Ferritin_DPS_dom"/>
</dbReference>
<proteinExistence type="inferred from homology"/>
<keyword evidence="5 6" id="KW-0408">Iron</keyword>
<keyword evidence="2 7" id="KW-0409">Iron storage</keyword>
<dbReference type="OrthoDB" id="9801481at2"/>
<dbReference type="GO" id="GO:0008198">
    <property type="term" value="F:ferrous iron binding"/>
    <property type="evidence" value="ECO:0007669"/>
    <property type="project" value="TreeGrafter"/>
</dbReference>
<dbReference type="Gene3D" id="1.20.1260.10">
    <property type="match status" value="1"/>
</dbReference>
<evidence type="ECO:0000256" key="3">
    <source>
        <dbReference type="ARBA" id="ARBA00022723"/>
    </source>
</evidence>
<accession>A0A1B9F3X9</accession>
<comment type="subcellular location">
    <subcellularLocation>
        <location evidence="7">Cytoplasm</location>
    </subcellularLocation>
</comment>
<comment type="caution">
    <text evidence="9">The sequence shown here is derived from an EMBL/GenBank/DDBJ whole genome shotgun (WGS) entry which is preliminary data.</text>
</comment>
<reference evidence="9 10" key="1">
    <citation type="submission" date="2016-06" db="EMBL/GenBank/DDBJ databases">
        <title>Respiratory ammonification of nitrate coupled to the oxidation of elemental sulfur in deep-sea autotrophic thermophilic bacteria.</title>
        <authorList>
            <person name="Slobodkina G.B."/>
            <person name="Mardanov A.V."/>
            <person name="Ravin N.V."/>
            <person name="Frolova A.A."/>
            <person name="Viryasiv M.B."/>
            <person name="Chernyh N.A."/>
            <person name="Bonch-Osmolovskaya E.A."/>
            <person name="Slobodkin A.I."/>
        </authorList>
    </citation>
    <scope>NUCLEOTIDE SEQUENCE [LARGE SCALE GENOMIC DNA]</scope>
    <source>
        <strain evidence="9 10">S69</strain>
    </source>
</reference>